<dbReference type="Proteomes" id="UP000192738">
    <property type="component" value="Unassembled WGS sequence"/>
</dbReference>
<accession>A0A1W2ARR2</accession>
<gene>
    <name evidence="1" type="ORF">SAMN04488500_10665</name>
</gene>
<sequence length="104" mass="12096">MSVAAKNKKIILQEPIKVEDDKGGRAVTGYNSYTVWAEFWKPKVVTADSTGTMLSELTRNIIIWRRSDIRKGWRVLYGSKIFSVEHVYDWEKNETMLVCKEVVR</sequence>
<dbReference type="InterPro" id="IPR038666">
    <property type="entry name" value="SSP1_head-tail_sf"/>
</dbReference>
<keyword evidence="2" id="KW-1185">Reference proteome</keyword>
<organism evidence="1 2">
    <name type="scientific">Sporomusa malonica</name>
    <dbReference type="NCBI Taxonomy" id="112901"/>
    <lineage>
        <taxon>Bacteria</taxon>
        <taxon>Bacillati</taxon>
        <taxon>Bacillota</taxon>
        <taxon>Negativicutes</taxon>
        <taxon>Selenomonadales</taxon>
        <taxon>Sporomusaceae</taxon>
        <taxon>Sporomusa</taxon>
    </lineage>
</organism>
<dbReference type="RefSeq" id="WP_084575290.1">
    <property type="nucleotide sequence ID" value="NZ_CP155572.1"/>
</dbReference>
<dbReference type="STRING" id="112901.SAMN04488500_10665"/>
<dbReference type="NCBIfam" id="TIGR01563">
    <property type="entry name" value="gp16_SPP1"/>
    <property type="match status" value="1"/>
</dbReference>
<evidence type="ECO:0000313" key="2">
    <source>
        <dbReference type="Proteomes" id="UP000192738"/>
    </source>
</evidence>
<dbReference type="AlphaFoldDB" id="A0A1W2ARR2"/>
<name>A0A1W2ARR2_9FIRM</name>
<proteinExistence type="predicted"/>
<dbReference type="EMBL" id="FWXI01000006">
    <property type="protein sequence ID" value="SMC63274.1"/>
    <property type="molecule type" value="Genomic_DNA"/>
</dbReference>
<evidence type="ECO:0000313" key="1">
    <source>
        <dbReference type="EMBL" id="SMC63274.1"/>
    </source>
</evidence>
<reference evidence="1 2" key="1">
    <citation type="submission" date="2017-04" db="EMBL/GenBank/DDBJ databases">
        <authorList>
            <person name="Afonso C.L."/>
            <person name="Miller P.J."/>
            <person name="Scott M.A."/>
            <person name="Spackman E."/>
            <person name="Goraichik I."/>
            <person name="Dimitrov K.M."/>
            <person name="Suarez D.L."/>
            <person name="Swayne D.E."/>
        </authorList>
    </citation>
    <scope>NUCLEOTIDE SEQUENCE [LARGE SCALE GENOMIC DNA]</scope>
    <source>
        <strain evidence="1 2">DSM 5090</strain>
    </source>
</reference>
<dbReference type="InterPro" id="IPR008767">
    <property type="entry name" value="Phage_SPP1_head-tail_adaptor"/>
</dbReference>
<protein>
    <submittedName>
        <fullName evidence="1">Phage head-tail adaptor, putative, SPP1 family</fullName>
    </submittedName>
</protein>
<dbReference type="OrthoDB" id="9808209at2"/>
<dbReference type="Pfam" id="PF05521">
    <property type="entry name" value="Phage_HCP"/>
    <property type="match status" value="1"/>
</dbReference>
<dbReference type="Gene3D" id="2.40.10.270">
    <property type="entry name" value="Bacteriophage SPP1 head-tail adaptor protein"/>
    <property type="match status" value="1"/>
</dbReference>